<keyword evidence="2" id="KW-0436">Ligase</keyword>
<accession>A0A7W3ZFF8</accession>
<gene>
    <name evidence="5" type="ORF">H4281_37970</name>
</gene>
<dbReference type="PANTHER" id="PTHR43201">
    <property type="entry name" value="ACYL-COA SYNTHETASE"/>
    <property type="match status" value="1"/>
</dbReference>
<comment type="caution">
    <text evidence="5">The sequence shown here is derived from an EMBL/GenBank/DDBJ whole genome shotgun (WGS) entry which is preliminary data.</text>
</comment>
<evidence type="ECO:0000313" key="6">
    <source>
        <dbReference type="Proteomes" id="UP000526734"/>
    </source>
</evidence>
<dbReference type="InterPro" id="IPR020845">
    <property type="entry name" value="AMP-binding_CS"/>
</dbReference>
<comment type="similarity">
    <text evidence="1">Belongs to the ATP-dependent AMP-binding enzyme family.</text>
</comment>
<dbReference type="InterPro" id="IPR045851">
    <property type="entry name" value="AMP-bd_C_sf"/>
</dbReference>
<dbReference type="Pfam" id="PF00501">
    <property type="entry name" value="AMP-binding"/>
    <property type="match status" value="1"/>
</dbReference>
<dbReference type="InterPro" id="IPR042099">
    <property type="entry name" value="ANL_N_sf"/>
</dbReference>
<dbReference type="InterPro" id="IPR025110">
    <property type="entry name" value="AMP-bd_C"/>
</dbReference>
<name>A0A7W3ZFF8_9PSEU</name>
<dbReference type="AlphaFoldDB" id="A0A7W3ZFF8"/>
<evidence type="ECO:0000256" key="1">
    <source>
        <dbReference type="ARBA" id="ARBA00006432"/>
    </source>
</evidence>
<evidence type="ECO:0000259" key="4">
    <source>
        <dbReference type="Pfam" id="PF13193"/>
    </source>
</evidence>
<dbReference type="Proteomes" id="UP000526734">
    <property type="component" value="Unassembled WGS sequence"/>
</dbReference>
<dbReference type="SUPFAM" id="SSF56801">
    <property type="entry name" value="Acetyl-CoA synthetase-like"/>
    <property type="match status" value="1"/>
</dbReference>
<dbReference type="InterPro" id="IPR000873">
    <property type="entry name" value="AMP-dep_synth/lig_dom"/>
</dbReference>
<feature type="domain" description="AMP-binding enzyme C-terminal" evidence="4">
    <location>
        <begin position="402"/>
        <end position="468"/>
    </location>
</feature>
<dbReference type="Gene3D" id="3.40.50.12780">
    <property type="entry name" value="N-terminal domain of ligase-like"/>
    <property type="match status" value="1"/>
</dbReference>
<dbReference type="GO" id="GO:0006631">
    <property type="term" value="P:fatty acid metabolic process"/>
    <property type="evidence" value="ECO:0007669"/>
    <property type="project" value="TreeGrafter"/>
</dbReference>
<dbReference type="PANTHER" id="PTHR43201:SF5">
    <property type="entry name" value="MEDIUM-CHAIN ACYL-COA LIGASE ACSF2, MITOCHONDRIAL"/>
    <property type="match status" value="1"/>
</dbReference>
<sequence>MDDLLRAVARDAGRPLLRTRGQVVSTGELAERARRVAAALRGRGVSAGDRVALVSGNSIDRVAWMFGIWWLGAVEVSVNVELRGPMLAHVLADSDPCLIACQDECLGPVREAASGDVLPMSELTADPVGPAERDELDAAQRSFGPGDLATILYTSGTTGPAKGVMLPRAYFSNLAEIWADRLRLDADDVGYFPLPFFHVDGHVKLAACVQSGGSMAFRERFSASEYFADVREFGATWAAGVGAMLSILAQGELPEPGSHRLSRMIGAPIPRIAYETFEDRLGIPVLTLFGQTECDGIAMDSVEQRRRGAAGHPHDAIEVRVVDENDRPLPAGETGEIVYRPRRPHLTALGYWRRPEATVEAWRNLWFHTGDSGHLDADGFLCFDGRRTDSFRRRGENISVWELEHSLNTADGVRECVAIAVRDEHGGEDEIKVFVVPDGDGLVPDEFVAHCRKVLPRFAMPRYLTVTDGSEFVRSAGTGVVQKHLLSRDITSPDVMEVPR</sequence>
<proteinExistence type="inferred from homology"/>
<protein>
    <submittedName>
        <fullName evidence="5">AMP-binding protein</fullName>
    </submittedName>
</protein>
<dbReference type="Pfam" id="PF13193">
    <property type="entry name" value="AMP-binding_C"/>
    <property type="match status" value="1"/>
</dbReference>
<organism evidence="5 6">
    <name type="scientific">Amycolatopsis dendrobii</name>
    <dbReference type="NCBI Taxonomy" id="2760662"/>
    <lineage>
        <taxon>Bacteria</taxon>
        <taxon>Bacillati</taxon>
        <taxon>Actinomycetota</taxon>
        <taxon>Actinomycetes</taxon>
        <taxon>Pseudonocardiales</taxon>
        <taxon>Pseudonocardiaceae</taxon>
        <taxon>Amycolatopsis</taxon>
    </lineage>
</organism>
<dbReference type="Gene3D" id="3.30.300.30">
    <property type="match status" value="1"/>
</dbReference>
<dbReference type="RefSeq" id="WP_182895675.1">
    <property type="nucleotide sequence ID" value="NZ_JACGZW010000016.1"/>
</dbReference>
<evidence type="ECO:0000256" key="2">
    <source>
        <dbReference type="ARBA" id="ARBA00022598"/>
    </source>
</evidence>
<dbReference type="GO" id="GO:0031956">
    <property type="term" value="F:medium-chain fatty acid-CoA ligase activity"/>
    <property type="evidence" value="ECO:0007669"/>
    <property type="project" value="TreeGrafter"/>
</dbReference>
<reference evidence="5 6" key="1">
    <citation type="submission" date="2020-08" db="EMBL/GenBank/DDBJ databases">
        <title>Amycolatopsis sp. nov. DR6-1 isolated from Dendrobium heterocarpum.</title>
        <authorList>
            <person name="Tedsree N."/>
            <person name="Kuncharoen N."/>
            <person name="Likhitwitayawuid K."/>
            <person name="Tanasupawat S."/>
        </authorList>
    </citation>
    <scope>NUCLEOTIDE SEQUENCE [LARGE SCALE GENOMIC DNA]</scope>
    <source>
        <strain evidence="5 6">DR6-1</strain>
    </source>
</reference>
<keyword evidence="6" id="KW-1185">Reference proteome</keyword>
<dbReference type="PROSITE" id="PS00455">
    <property type="entry name" value="AMP_BINDING"/>
    <property type="match status" value="1"/>
</dbReference>
<dbReference type="EMBL" id="JACGZW010000016">
    <property type="protein sequence ID" value="MBB1158969.1"/>
    <property type="molecule type" value="Genomic_DNA"/>
</dbReference>
<evidence type="ECO:0000259" key="3">
    <source>
        <dbReference type="Pfam" id="PF00501"/>
    </source>
</evidence>
<evidence type="ECO:0000313" key="5">
    <source>
        <dbReference type="EMBL" id="MBB1158969.1"/>
    </source>
</evidence>
<feature type="domain" description="AMP-dependent synthetase/ligase" evidence="3">
    <location>
        <begin position="6"/>
        <end position="352"/>
    </location>
</feature>